<dbReference type="InterPro" id="IPR050523">
    <property type="entry name" value="AKR_Detox_Biosynth"/>
</dbReference>
<dbReference type="OrthoDB" id="9768793at2"/>
<evidence type="ECO:0000259" key="2">
    <source>
        <dbReference type="Pfam" id="PF00248"/>
    </source>
</evidence>
<dbReference type="InterPro" id="IPR036812">
    <property type="entry name" value="NAD(P)_OxRdtase_dom_sf"/>
</dbReference>
<gene>
    <name evidence="3" type="ORF">EV379_2096</name>
</gene>
<evidence type="ECO:0000256" key="1">
    <source>
        <dbReference type="SAM" id="MobiDB-lite"/>
    </source>
</evidence>
<dbReference type="InterPro" id="IPR023210">
    <property type="entry name" value="NADP_OxRdtase_dom"/>
</dbReference>
<organism evidence="3 4">
    <name type="scientific">Microterricola gilva</name>
    <dbReference type="NCBI Taxonomy" id="393267"/>
    <lineage>
        <taxon>Bacteria</taxon>
        <taxon>Bacillati</taxon>
        <taxon>Actinomycetota</taxon>
        <taxon>Actinomycetes</taxon>
        <taxon>Micrococcales</taxon>
        <taxon>Microbacteriaceae</taxon>
        <taxon>Microterricola</taxon>
    </lineage>
</organism>
<dbReference type="GO" id="GO:0005829">
    <property type="term" value="C:cytosol"/>
    <property type="evidence" value="ECO:0007669"/>
    <property type="project" value="TreeGrafter"/>
</dbReference>
<dbReference type="PANTHER" id="PTHR43364:SF6">
    <property type="entry name" value="OXIDOREDUCTASE-RELATED"/>
    <property type="match status" value="1"/>
</dbReference>
<dbReference type="RefSeq" id="WP_130506064.1">
    <property type="nucleotide sequence ID" value="NZ_SHLC01000001.1"/>
</dbReference>
<accession>A0A4Q8AMM6</accession>
<dbReference type="Gene3D" id="3.20.20.100">
    <property type="entry name" value="NADP-dependent oxidoreductase domain"/>
    <property type="match status" value="1"/>
</dbReference>
<dbReference type="Proteomes" id="UP000291483">
    <property type="component" value="Unassembled WGS sequence"/>
</dbReference>
<dbReference type="AlphaFoldDB" id="A0A4Q8AMM6"/>
<sequence length="383" mass="40847">MTQHIRVGARKRYDENQEQLAQQSPAGGPEFSPHSGAISGLADIAELGSPAQQAPADTSAAGTSAYGTSASDAVISAERHHVADTDLTVSPVALGTSVFGWTLGAETANEVLDRYRELGGNFIDTADSYASGRSEHLIGSWMRAVGCRDRMVLSTKIGRDPEFRGLGAAGIEDAVNASLRRLRTDHIDVLTFHVDDREVELEESLSAVDALMRAGKVRYLAASNFTAERLLEARVLAANGLPRFRLLQTNYSLLNRSEYESGLALVARAQGLAVMPYFALANGFLAGGYRSRASITPSTRGLRIGAHLNRRGARVLSVMDRIAGDFNVQLATIAIAWLQAKSSVCAPVVGVSSAAQLDAVMAASAFRLSRTDMIELDRATAAN</sequence>
<protein>
    <submittedName>
        <fullName evidence="3">Aryl-alcohol dehydrogenase-like predicted oxidoreductase</fullName>
    </submittedName>
</protein>
<feature type="region of interest" description="Disordered" evidence="1">
    <location>
        <begin position="1"/>
        <end position="37"/>
    </location>
</feature>
<dbReference type="SUPFAM" id="SSF51430">
    <property type="entry name" value="NAD(P)-linked oxidoreductase"/>
    <property type="match status" value="1"/>
</dbReference>
<dbReference type="Pfam" id="PF00248">
    <property type="entry name" value="Aldo_ket_red"/>
    <property type="match status" value="1"/>
</dbReference>
<reference evidence="3 4" key="1">
    <citation type="submission" date="2019-02" db="EMBL/GenBank/DDBJ databases">
        <title>Sequencing the genomes of 1000 actinobacteria strains.</title>
        <authorList>
            <person name="Klenk H.-P."/>
        </authorList>
    </citation>
    <scope>NUCLEOTIDE SEQUENCE [LARGE SCALE GENOMIC DNA]</scope>
    <source>
        <strain evidence="3 4">DSM 18319</strain>
    </source>
</reference>
<dbReference type="EMBL" id="SHLC01000001">
    <property type="protein sequence ID" value="RZU65758.1"/>
    <property type="molecule type" value="Genomic_DNA"/>
</dbReference>
<feature type="domain" description="NADP-dependent oxidoreductase" evidence="2">
    <location>
        <begin position="92"/>
        <end position="379"/>
    </location>
</feature>
<evidence type="ECO:0000313" key="4">
    <source>
        <dbReference type="Proteomes" id="UP000291483"/>
    </source>
</evidence>
<proteinExistence type="predicted"/>
<evidence type="ECO:0000313" key="3">
    <source>
        <dbReference type="EMBL" id="RZU65758.1"/>
    </source>
</evidence>
<dbReference type="PANTHER" id="PTHR43364">
    <property type="entry name" value="NADH-SPECIFIC METHYLGLYOXAL REDUCTASE-RELATED"/>
    <property type="match status" value="1"/>
</dbReference>
<comment type="caution">
    <text evidence="3">The sequence shown here is derived from an EMBL/GenBank/DDBJ whole genome shotgun (WGS) entry which is preliminary data.</text>
</comment>
<name>A0A4Q8AMM6_9MICO</name>
<keyword evidence="4" id="KW-1185">Reference proteome</keyword>